<sequence length="430" mass="49121">MVTFLSPILINGIESMFENKNNYPTGDDSTQPLHNPVTLETLQSARTYRLQRVRYQLLARDCAAILLYDPVNIRYATDTSNMQVWTLHNFARYALVFANGPVILWEFHNCEHLHEGISLIDEVREAVSWSYFGAGSRISEKAAIWAREIVDVMGEHAGANARLAVDKADFEGLELLQTEGLSLVEGHSLMEEARKIKSAAELELMRWTIEVCEKGIQRMHDEQRPGITENQLWAWLHYENIRHGGEWIETRLLASGPRTNPWMQESSDRVMQEGEIISFDTDLIGPYGYCADISRAWTVGHVAPTTEQRKLYALAHEQIHHNMALLRPGLSHHEFVQRSWDIPQPYQHNRYCCVVHGVGLADEYPALAHKGADWETSGYDGVFEENMVICVESYMGKRGGKEGIKLEQQVLITHNGCEALSNYPWQEDWL</sequence>
<proteinExistence type="predicted"/>
<dbReference type="CDD" id="cd01066">
    <property type="entry name" value="APP_MetAP"/>
    <property type="match status" value="1"/>
</dbReference>
<dbReference type="InterPro" id="IPR050659">
    <property type="entry name" value="Peptidase_M24B"/>
</dbReference>
<dbReference type="InterPro" id="IPR000994">
    <property type="entry name" value="Pept_M24"/>
</dbReference>
<gene>
    <name evidence="3" type="ORF">OU5_0018</name>
</gene>
<dbReference type="SUPFAM" id="SSF53092">
    <property type="entry name" value="Creatinase/prolidase N-terminal domain"/>
    <property type="match status" value="1"/>
</dbReference>
<dbReference type="InterPro" id="IPR036005">
    <property type="entry name" value="Creatinase/aminopeptidase-like"/>
</dbReference>
<dbReference type="EMBL" id="CP005960">
    <property type="protein sequence ID" value="AHZ67097.1"/>
    <property type="molecule type" value="Genomic_DNA"/>
</dbReference>
<accession>A0A024E2R6</accession>
<evidence type="ECO:0000313" key="4">
    <source>
        <dbReference type="Proteomes" id="UP000026913"/>
    </source>
</evidence>
<feature type="domain" description="Peptidase M24" evidence="1">
    <location>
        <begin position="203"/>
        <end position="413"/>
    </location>
</feature>
<evidence type="ECO:0000313" key="3">
    <source>
        <dbReference type="EMBL" id="AHZ67097.1"/>
    </source>
</evidence>
<dbReference type="InterPro" id="IPR000587">
    <property type="entry name" value="Creatinase_N"/>
</dbReference>
<dbReference type="PANTHER" id="PTHR46112:SF8">
    <property type="entry name" value="CYTOPLASMIC PEPTIDASE PEPQ-RELATED"/>
    <property type="match status" value="1"/>
</dbReference>
<dbReference type="Gene3D" id="3.40.350.10">
    <property type="entry name" value="Creatinase/prolidase N-terminal domain"/>
    <property type="match status" value="1"/>
</dbReference>
<feature type="domain" description="Creatinase N-terminal" evidence="2">
    <location>
        <begin position="49"/>
        <end position="196"/>
    </location>
</feature>
<dbReference type="Proteomes" id="UP000026913">
    <property type="component" value="Chromosome"/>
</dbReference>
<dbReference type="SUPFAM" id="SSF55920">
    <property type="entry name" value="Creatinase/aminopeptidase"/>
    <property type="match status" value="1"/>
</dbReference>
<organism evidence="3 4">
    <name type="scientific">Pseudomonas mandelii JR-1</name>
    <dbReference type="NCBI Taxonomy" id="1147786"/>
    <lineage>
        <taxon>Bacteria</taxon>
        <taxon>Pseudomonadati</taxon>
        <taxon>Pseudomonadota</taxon>
        <taxon>Gammaproteobacteria</taxon>
        <taxon>Pseudomonadales</taxon>
        <taxon>Pseudomonadaceae</taxon>
        <taxon>Pseudomonas</taxon>
    </lineage>
</organism>
<dbReference type="KEGG" id="pman:OU5_0018"/>
<dbReference type="HOGENOM" id="CLU_052604_0_0_6"/>
<dbReference type="Gene3D" id="3.90.230.10">
    <property type="entry name" value="Creatinase/methionine aminopeptidase superfamily"/>
    <property type="match status" value="1"/>
</dbReference>
<dbReference type="AlphaFoldDB" id="A0A024E2R6"/>
<dbReference type="InterPro" id="IPR029149">
    <property type="entry name" value="Creatin/AminoP/Spt16_N"/>
</dbReference>
<name>A0A024E2R6_9PSED</name>
<evidence type="ECO:0000259" key="1">
    <source>
        <dbReference type="Pfam" id="PF00557"/>
    </source>
</evidence>
<dbReference type="Pfam" id="PF01321">
    <property type="entry name" value="Creatinase_N"/>
    <property type="match status" value="1"/>
</dbReference>
<reference evidence="3 4" key="1">
    <citation type="journal article" date="2012" name="J. Bacteriol.">
        <title>Genome sequence of cold-adapted Pseudomonas mandelii strain JR-1.</title>
        <authorList>
            <person name="Jang S.H."/>
            <person name="Kim J."/>
            <person name="Kim J."/>
            <person name="Hong S."/>
            <person name="Lee C."/>
        </authorList>
    </citation>
    <scope>NUCLEOTIDE SEQUENCE [LARGE SCALE GENOMIC DNA]</scope>
    <source>
        <strain evidence="3 4">JR-1</strain>
    </source>
</reference>
<evidence type="ECO:0000259" key="2">
    <source>
        <dbReference type="Pfam" id="PF01321"/>
    </source>
</evidence>
<dbReference type="Pfam" id="PF00557">
    <property type="entry name" value="Peptidase_M24"/>
    <property type="match status" value="1"/>
</dbReference>
<dbReference type="PANTHER" id="PTHR46112">
    <property type="entry name" value="AMINOPEPTIDASE"/>
    <property type="match status" value="1"/>
</dbReference>
<protein>
    <submittedName>
        <fullName evidence="3">Putative proline dipeptidase</fullName>
    </submittedName>
</protein>